<evidence type="ECO:0000313" key="9">
    <source>
        <dbReference type="EMBL" id="RWR00758.1"/>
    </source>
</evidence>
<name>A0A443I9D8_9GAMM</name>
<reference evidence="9 10" key="1">
    <citation type="submission" date="2014-04" db="EMBL/GenBank/DDBJ databases">
        <title>Draft genome sequence of Pantoea beijingensis strain LMG 27579, an emerging pathogen to Pleurotus eryngii with potential industrial application.</title>
        <authorList>
            <person name="Xu F."/>
            <person name="Liu Y."/>
            <person name="Wang S."/>
            <person name="Yin Y."/>
            <person name="Ma Y."/>
            <person name="Zhao S."/>
            <person name="Rong C."/>
        </authorList>
    </citation>
    <scope>NUCLEOTIDE SEQUENCE [LARGE SCALE GENOMIC DNA]</scope>
    <source>
        <strain evidence="9 10">LMG 27579</strain>
    </source>
</reference>
<keyword evidence="6 8" id="KW-0472">Membrane</keyword>
<comment type="caution">
    <text evidence="9">The sequence shown here is derived from an EMBL/GenBank/DDBJ whole genome shotgun (WGS) entry which is preliminary data.</text>
</comment>
<evidence type="ECO:0000256" key="6">
    <source>
        <dbReference type="ARBA" id="ARBA00023136"/>
    </source>
</evidence>
<evidence type="ECO:0000256" key="8">
    <source>
        <dbReference type="SAM" id="Phobius"/>
    </source>
</evidence>
<comment type="similarity">
    <text evidence="2">Belongs to the Rht family.</text>
</comment>
<protein>
    <submittedName>
        <fullName evidence="9">Leucine export protein LeuE</fullName>
    </submittedName>
</protein>
<feature type="transmembrane region" description="Helical" evidence="8">
    <location>
        <begin position="192"/>
        <end position="211"/>
    </location>
</feature>
<dbReference type="PIRSF" id="PIRSF006324">
    <property type="entry name" value="LeuE"/>
    <property type="match status" value="1"/>
</dbReference>
<feature type="transmembrane region" description="Helical" evidence="8">
    <location>
        <begin position="45"/>
        <end position="70"/>
    </location>
</feature>
<dbReference type="InterPro" id="IPR001123">
    <property type="entry name" value="LeuE-type"/>
</dbReference>
<evidence type="ECO:0000256" key="7">
    <source>
        <dbReference type="ARBA" id="ARBA00048489"/>
    </source>
</evidence>
<dbReference type="PANTHER" id="PTHR30086:SF15">
    <property type="entry name" value="LEUCINE EFFLUX PROTEIN"/>
    <property type="match status" value="1"/>
</dbReference>
<dbReference type="AlphaFoldDB" id="A0A443I9D8"/>
<dbReference type="RefSeq" id="WP_128179400.1">
    <property type="nucleotide sequence ID" value="NZ_CP071409.1"/>
</dbReference>
<dbReference type="GO" id="GO:0015190">
    <property type="term" value="F:L-leucine transmembrane transporter activity"/>
    <property type="evidence" value="ECO:0007669"/>
    <property type="project" value="TreeGrafter"/>
</dbReference>
<keyword evidence="10" id="KW-1185">Reference proteome</keyword>
<comment type="catalytic activity">
    <reaction evidence="7">
        <text>L-leucine(in) + H(+)(out) = L-leucine(out) + H(+)(in)</text>
        <dbReference type="Rhea" id="RHEA:28731"/>
        <dbReference type="ChEBI" id="CHEBI:15378"/>
        <dbReference type="ChEBI" id="CHEBI:57427"/>
    </reaction>
    <physiologicalReaction direction="left-to-right" evidence="7">
        <dbReference type="Rhea" id="RHEA:28732"/>
    </physiologicalReaction>
</comment>
<dbReference type="GO" id="GO:0015820">
    <property type="term" value="P:L-leucine transport"/>
    <property type="evidence" value="ECO:0007669"/>
    <property type="project" value="TreeGrafter"/>
</dbReference>
<feature type="transmembrane region" description="Helical" evidence="8">
    <location>
        <begin position="155"/>
        <end position="180"/>
    </location>
</feature>
<feature type="transmembrane region" description="Helical" evidence="8">
    <location>
        <begin position="82"/>
        <end position="100"/>
    </location>
</feature>
<dbReference type="PANTHER" id="PTHR30086">
    <property type="entry name" value="ARGININE EXPORTER PROTEIN ARGO"/>
    <property type="match status" value="1"/>
</dbReference>
<dbReference type="Proteomes" id="UP000288794">
    <property type="component" value="Unassembled WGS sequence"/>
</dbReference>
<keyword evidence="5 8" id="KW-1133">Transmembrane helix</keyword>
<evidence type="ECO:0000256" key="5">
    <source>
        <dbReference type="ARBA" id="ARBA00022989"/>
    </source>
</evidence>
<keyword evidence="4 8" id="KW-0812">Transmembrane</keyword>
<feature type="transmembrane region" description="Helical" evidence="8">
    <location>
        <begin position="121"/>
        <end position="143"/>
    </location>
</feature>
<evidence type="ECO:0000313" key="10">
    <source>
        <dbReference type="Proteomes" id="UP000288794"/>
    </source>
</evidence>
<sequence>MLLEHIGIINLWTYLAGLIVIILLPGPNSLYVLKTSASKGIKAGYVAASGVFIGDAILIFLSWLGVASLIKASPLLFTAVRFLGAFYLLYLGIKIIYVNFFSGKNPATASLNEQENVLTKALTLSLTNPKAIVFYISFFVQFIDFSYSHTGLSYLVLASILEVFSFLYLSTLIFGGAAMARFFKARQSLAKAGNGLVGLFFMGFAVRLAAISS</sequence>
<dbReference type="NCBIfam" id="NF008201">
    <property type="entry name" value="PRK10958.1"/>
    <property type="match status" value="1"/>
</dbReference>
<organism evidence="9 10">
    <name type="scientific">[Pantoea] beijingensis</name>
    <dbReference type="NCBI Taxonomy" id="1324864"/>
    <lineage>
        <taxon>Bacteria</taxon>
        <taxon>Pseudomonadati</taxon>
        <taxon>Pseudomonadota</taxon>
        <taxon>Gammaproteobacteria</taxon>
        <taxon>Enterobacterales</taxon>
        <taxon>Erwiniaceae</taxon>
        <taxon>Erwinia</taxon>
    </lineage>
</organism>
<keyword evidence="3" id="KW-1003">Cell membrane</keyword>
<evidence type="ECO:0000256" key="3">
    <source>
        <dbReference type="ARBA" id="ARBA00022475"/>
    </source>
</evidence>
<dbReference type="Pfam" id="PF01810">
    <property type="entry name" value="LysE"/>
    <property type="match status" value="1"/>
</dbReference>
<feature type="transmembrane region" description="Helical" evidence="8">
    <location>
        <begin position="12"/>
        <end position="33"/>
    </location>
</feature>
<evidence type="ECO:0000256" key="1">
    <source>
        <dbReference type="ARBA" id="ARBA00004651"/>
    </source>
</evidence>
<proteinExistence type="inferred from homology"/>
<dbReference type="EMBL" id="JMEE01000046">
    <property type="protein sequence ID" value="RWR00758.1"/>
    <property type="molecule type" value="Genomic_DNA"/>
</dbReference>
<comment type="subcellular location">
    <subcellularLocation>
        <location evidence="1">Cell membrane</location>
        <topology evidence="1">Multi-pass membrane protein</topology>
    </subcellularLocation>
</comment>
<evidence type="ECO:0000256" key="4">
    <source>
        <dbReference type="ARBA" id="ARBA00022692"/>
    </source>
</evidence>
<gene>
    <name evidence="9" type="ORF">ED28_18045</name>
</gene>
<evidence type="ECO:0000256" key="2">
    <source>
        <dbReference type="ARBA" id="ARBA00007928"/>
    </source>
</evidence>
<accession>A0A443I9D8</accession>
<dbReference type="GO" id="GO:0005886">
    <property type="term" value="C:plasma membrane"/>
    <property type="evidence" value="ECO:0007669"/>
    <property type="project" value="UniProtKB-SubCell"/>
</dbReference>